<evidence type="ECO:0000256" key="5">
    <source>
        <dbReference type="ARBA" id="ARBA00023136"/>
    </source>
</evidence>
<dbReference type="PANTHER" id="PTHR43791:SF63">
    <property type="entry name" value="HIGH AFFINITY CYSTEINE TRANSPORTER"/>
    <property type="match status" value="1"/>
</dbReference>
<reference evidence="8 9" key="2">
    <citation type="submission" date="2015-05" db="EMBL/GenBank/DDBJ databases">
        <authorList>
            <person name="Morales-Cruz A."/>
            <person name="Amrine K.C."/>
            <person name="Cantu D."/>
        </authorList>
    </citation>
    <scope>NUCLEOTIDE SEQUENCE [LARGE SCALE GENOMIC DNA]</scope>
    <source>
        <strain evidence="8">UCRPC4</strain>
    </source>
</reference>
<proteinExistence type="predicted"/>
<protein>
    <submittedName>
        <fullName evidence="8">Putative allantoate permease</fullName>
    </submittedName>
</protein>
<dbReference type="GO" id="GO:0016020">
    <property type="term" value="C:membrane"/>
    <property type="evidence" value="ECO:0007669"/>
    <property type="project" value="UniProtKB-SubCell"/>
</dbReference>
<dbReference type="Pfam" id="PF07690">
    <property type="entry name" value="MFS_1"/>
    <property type="match status" value="1"/>
</dbReference>
<keyword evidence="2" id="KW-0813">Transport</keyword>
<evidence type="ECO:0000256" key="7">
    <source>
        <dbReference type="SAM" id="Phobius"/>
    </source>
</evidence>
<accession>A0A0G2EBV7</accession>
<dbReference type="GO" id="GO:0033229">
    <property type="term" value="F:cysteine transmembrane transporter activity"/>
    <property type="evidence" value="ECO:0007669"/>
    <property type="project" value="TreeGrafter"/>
</dbReference>
<evidence type="ECO:0000256" key="4">
    <source>
        <dbReference type="ARBA" id="ARBA00022989"/>
    </source>
</evidence>
<evidence type="ECO:0000256" key="6">
    <source>
        <dbReference type="SAM" id="MobiDB-lite"/>
    </source>
</evidence>
<comment type="caution">
    <text evidence="8">The sequence shown here is derived from an EMBL/GenBank/DDBJ whole genome shotgun (WGS) entry which is preliminary data.</text>
</comment>
<reference evidence="8 9" key="1">
    <citation type="submission" date="2015-05" db="EMBL/GenBank/DDBJ databases">
        <title>Distinctive expansion of gene families associated with plant cell wall degradation and secondary metabolism in the genomes of grapevine trunk pathogens.</title>
        <authorList>
            <person name="Lawrence D.P."/>
            <person name="Travadon R."/>
            <person name="Rolshausen P.E."/>
            <person name="Baumgartner K."/>
        </authorList>
    </citation>
    <scope>NUCLEOTIDE SEQUENCE [LARGE SCALE GENOMIC DNA]</scope>
    <source>
        <strain evidence="8">UCRPC4</strain>
    </source>
</reference>
<keyword evidence="5 7" id="KW-0472">Membrane</keyword>
<organism evidence="8 9">
    <name type="scientific">Phaeomoniella chlamydospora</name>
    <name type="common">Phaeoacremonium chlamydosporum</name>
    <dbReference type="NCBI Taxonomy" id="158046"/>
    <lineage>
        <taxon>Eukaryota</taxon>
        <taxon>Fungi</taxon>
        <taxon>Dikarya</taxon>
        <taxon>Ascomycota</taxon>
        <taxon>Pezizomycotina</taxon>
        <taxon>Eurotiomycetes</taxon>
        <taxon>Chaetothyriomycetidae</taxon>
        <taxon>Phaeomoniellales</taxon>
        <taxon>Phaeomoniellaceae</taxon>
        <taxon>Phaeomoniella</taxon>
    </lineage>
</organism>
<dbReference type="Gene3D" id="1.20.1250.20">
    <property type="entry name" value="MFS general substrate transporter like domains"/>
    <property type="match status" value="1"/>
</dbReference>
<dbReference type="InterPro" id="IPR036259">
    <property type="entry name" value="MFS_trans_sf"/>
</dbReference>
<sequence length="238" mass="27370">MSEERISSQPQRAADTVTPAKDDVHEISSSHVERVLSPADGLEKDHVNFDRVDAEIARYADPSHMVEISEEENKRLKRLIDRRVLSIMVFTYFLQALDKGTMSFASIMNIREDNHLVDQQYSWLTTCIYIAILCVEYPINWLIQRIPIAKTLGTVVIIWGTILACHAATTNFAGLLAVRTLLGIFEAFCQPSFVVLSSMWYKREEQAQAVTYWYMMNGGQQVRRLYDILDFRFLLTPI</sequence>
<dbReference type="EMBL" id="LCWF01000103">
    <property type="protein sequence ID" value="KKY19974.1"/>
    <property type="molecule type" value="Genomic_DNA"/>
</dbReference>
<dbReference type="OrthoDB" id="6730379at2759"/>
<evidence type="ECO:0000313" key="8">
    <source>
        <dbReference type="EMBL" id="KKY19974.1"/>
    </source>
</evidence>
<gene>
    <name evidence="8" type="ORF">UCRPC4_g04297</name>
</gene>
<dbReference type="PANTHER" id="PTHR43791">
    <property type="entry name" value="PERMEASE-RELATED"/>
    <property type="match status" value="1"/>
</dbReference>
<keyword evidence="9" id="KW-1185">Reference proteome</keyword>
<feature type="region of interest" description="Disordered" evidence="6">
    <location>
        <begin position="1"/>
        <end position="21"/>
    </location>
</feature>
<dbReference type="Proteomes" id="UP000053317">
    <property type="component" value="Unassembled WGS sequence"/>
</dbReference>
<evidence type="ECO:0000256" key="2">
    <source>
        <dbReference type="ARBA" id="ARBA00022448"/>
    </source>
</evidence>
<comment type="subcellular location">
    <subcellularLocation>
        <location evidence="1">Membrane</location>
        <topology evidence="1">Multi-pass membrane protein</topology>
    </subcellularLocation>
</comment>
<feature type="transmembrane region" description="Helical" evidence="7">
    <location>
        <begin position="151"/>
        <end position="169"/>
    </location>
</feature>
<evidence type="ECO:0000256" key="1">
    <source>
        <dbReference type="ARBA" id="ARBA00004141"/>
    </source>
</evidence>
<feature type="transmembrane region" description="Helical" evidence="7">
    <location>
        <begin position="84"/>
        <end position="108"/>
    </location>
</feature>
<dbReference type="SUPFAM" id="SSF103473">
    <property type="entry name" value="MFS general substrate transporter"/>
    <property type="match status" value="1"/>
</dbReference>
<feature type="transmembrane region" description="Helical" evidence="7">
    <location>
        <begin position="120"/>
        <end position="139"/>
    </location>
</feature>
<keyword evidence="3 7" id="KW-0812">Transmembrane</keyword>
<evidence type="ECO:0000256" key="3">
    <source>
        <dbReference type="ARBA" id="ARBA00022692"/>
    </source>
</evidence>
<keyword evidence="4 7" id="KW-1133">Transmembrane helix</keyword>
<name>A0A0G2EBV7_PHACM</name>
<dbReference type="InterPro" id="IPR011701">
    <property type="entry name" value="MFS"/>
</dbReference>
<evidence type="ECO:0000313" key="9">
    <source>
        <dbReference type="Proteomes" id="UP000053317"/>
    </source>
</evidence>
<dbReference type="AlphaFoldDB" id="A0A0G2EBV7"/>